<gene>
    <name evidence="2" type="ORF">BamMEX5DRAFT_3933</name>
</gene>
<reference evidence="2 3" key="1">
    <citation type="submission" date="2008-03" db="EMBL/GenBank/DDBJ databases">
        <title>Sequencing of the draft genome and assembly of Burkholderia ambifaria MEX-5.</title>
        <authorList>
            <consortium name="US DOE Joint Genome Institute (JGI-PGF)"/>
            <person name="Copeland A."/>
            <person name="Lucas S."/>
            <person name="Lapidus A."/>
            <person name="Glavina del Rio T."/>
            <person name="Dalin E."/>
            <person name="Tice H."/>
            <person name="Bruce D."/>
            <person name="Goodwin L."/>
            <person name="Pitluck S."/>
            <person name="Larimer F."/>
            <person name="Land M.L."/>
            <person name="Hauser L."/>
            <person name="Tiedje J."/>
            <person name="Richardson P."/>
        </authorList>
    </citation>
    <scope>NUCLEOTIDE SEQUENCE [LARGE SCALE GENOMIC DNA]</scope>
    <source>
        <strain evidence="2 3">MEX-5</strain>
    </source>
</reference>
<evidence type="ECO:0000313" key="3">
    <source>
        <dbReference type="Proteomes" id="UP000004814"/>
    </source>
</evidence>
<proteinExistence type="predicted"/>
<feature type="region of interest" description="Disordered" evidence="1">
    <location>
        <begin position="1"/>
        <end position="22"/>
    </location>
</feature>
<name>B1T817_9BURK</name>
<protein>
    <submittedName>
        <fullName evidence="2">Uncharacterized protein</fullName>
    </submittedName>
</protein>
<sequence>MRRANRGHRRRRRSLARRRAGVGRCKRSRGRLRIARRRTLLAFRRTQVERFLHTLHTRHDFGLDVLRPACVLRTLRLRGQHRRGRQHLVERLLRGSLLRRPPARAGARHLHVELRHRAFDLELLIVRRTMRRDDRVGRQRDLVPLQVFLQQRLRVLAERARIDVVENRDIEALDNPLGGFEAAIEEYGPDDGFERVREDRRAAETAAAQLALAQPQPFGDIQGLSDFIQRLLLDEIGAHARQVAFVQLAETLEQKGGHRAIQNGIAEKLEPFVMRGTVTAMGQSLAQQFRIAKFVAQPAFQLGWGHVQEYNAGAGRAEAARPDAKRRDGAVLPPVLKVVRQYATRPVRRVLQVACESNAIS</sequence>
<organism evidence="2 3">
    <name type="scientific">Burkholderia ambifaria MEX-5</name>
    <dbReference type="NCBI Taxonomy" id="396597"/>
    <lineage>
        <taxon>Bacteria</taxon>
        <taxon>Pseudomonadati</taxon>
        <taxon>Pseudomonadota</taxon>
        <taxon>Betaproteobacteria</taxon>
        <taxon>Burkholderiales</taxon>
        <taxon>Burkholderiaceae</taxon>
        <taxon>Burkholderia</taxon>
        <taxon>Burkholderia cepacia complex</taxon>
    </lineage>
</organism>
<dbReference type="Proteomes" id="UP000004814">
    <property type="component" value="Unassembled WGS sequence"/>
</dbReference>
<evidence type="ECO:0000256" key="1">
    <source>
        <dbReference type="SAM" id="MobiDB-lite"/>
    </source>
</evidence>
<accession>B1T817</accession>
<comment type="caution">
    <text evidence="2">The sequence shown here is derived from an EMBL/GenBank/DDBJ whole genome shotgun (WGS) entry which is preliminary data.</text>
</comment>
<dbReference type="EMBL" id="ABLK01000134">
    <property type="protein sequence ID" value="EDT40309.1"/>
    <property type="molecule type" value="Genomic_DNA"/>
</dbReference>
<dbReference type="AlphaFoldDB" id="B1T817"/>
<evidence type="ECO:0000313" key="2">
    <source>
        <dbReference type="EMBL" id="EDT40309.1"/>
    </source>
</evidence>